<proteinExistence type="predicted"/>
<keyword evidence="1" id="KW-1185">Reference proteome</keyword>
<dbReference type="Proteomes" id="UP000036681">
    <property type="component" value="Unplaced"/>
</dbReference>
<evidence type="ECO:0000313" key="2">
    <source>
        <dbReference type="WBParaSite" id="ALUE_0001900501-mRNA-1"/>
    </source>
</evidence>
<sequence length="53" mass="6041">MFKCEVQCGLSLDVNLHYDRCDILRWAFIKGATVTMKAVLDCHLRAVVAYSVH</sequence>
<reference evidence="2" key="1">
    <citation type="submission" date="2017-02" db="UniProtKB">
        <authorList>
            <consortium name="WormBaseParasite"/>
        </authorList>
    </citation>
    <scope>IDENTIFICATION</scope>
</reference>
<evidence type="ECO:0000313" key="1">
    <source>
        <dbReference type="Proteomes" id="UP000036681"/>
    </source>
</evidence>
<organism evidence="1 2">
    <name type="scientific">Ascaris lumbricoides</name>
    <name type="common">Giant roundworm</name>
    <dbReference type="NCBI Taxonomy" id="6252"/>
    <lineage>
        <taxon>Eukaryota</taxon>
        <taxon>Metazoa</taxon>
        <taxon>Ecdysozoa</taxon>
        <taxon>Nematoda</taxon>
        <taxon>Chromadorea</taxon>
        <taxon>Rhabditida</taxon>
        <taxon>Spirurina</taxon>
        <taxon>Ascaridomorpha</taxon>
        <taxon>Ascaridoidea</taxon>
        <taxon>Ascarididae</taxon>
        <taxon>Ascaris</taxon>
    </lineage>
</organism>
<dbReference type="WBParaSite" id="ALUE_0001900501-mRNA-1">
    <property type="protein sequence ID" value="ALUE_0001900501-mRNA-1"/>
    <property type="gene ID" value="ALUE_0001900501"/>
</dbReference>
<accession>A0A0M3IJX9</accession>
<name>A0A0M3IJX9_ASCLU</name>
<protein>
    <submittedName>
        <fullName evidence="2">Uncharacterized protein</fullName>
    </submittedName>
</protein>
<dbReference type="AlphaFoldDB" id="A0A0M3IJX9"/>